<dbReference type="Gene3D" id="3.40.50.720">
    <property type="entry name" value="NAD(P)-binding Rossmann-like Domain"/>
    <property type="match status" value="1"/>
</dbReference>
<dbReference type="PRINTS" id="PR00080">
    <property type="entry name" value="SDRFAMILY"/>
</dbReference>
<dbReference type="PANTHER" id="PTHR43963">
    <property type="entry name" value="CARBONYL REDUCTASE 1-RELATED"/>
    <property type="match status" value="1"/>
</dbReference>
<comment type="similarity">
    <text evidence="1 4">Belongs to the short-chain dehydrogenases/reductases (SDR) family.</text>
</comment>
<evidence type="ECO:0000256" key="1">
    <source>
        <dbReference type="ARBA" id="ARBA00006484"/>
    </source>
</evidence>
<reference evidence="5" key="1">
    <citation type="submission" date="2022-03" db="EMBL/GenBank/DDBJ databases">
        <authorList>
            <person name="Lindestad O."/>
        </authorList>
    </citation>
    <scope>NUCLEOTIDE SEQUENCE</scope>
</reference>
<dbReference type="InterPro" id="IPR002347">
    <property type="entry name" value="SDR_fam"/>
</dbReference>
<dbReference type="Proteomes" id="UP000838756">
    <property type="component" value="Unassembled WGS sequence"/>
</dbReference>
<evidence type="ECO:0000256" key="4">
    <source>
        <dbReference type="RuleBase" id="RU000363"/>
    </source>
</evidence>
<evidence type="ECO:0000313" key="6">
    <source>
        <dbReference type="Proteomes" id="UP000838756"/>
    </source>
</evidence>
<evidence type="ECO:0000256" key="3">
    <source>
        <dbReference type="ARBA" id="ARBA00023002"/>
    </source>
</evidence>
<evidence type="ECO:0000313" key="5">
    <source>
        <dbReference type="EMBL" id="CAH2232950.1"/>
    </source>
</evidence>
<accession>A0A8S4R7S6</accession>
<dbReference type="SUPFAM" id="SSF51735">
    <property type="entry name" value="NAD(P)-binding Rossmann-fold domains"/>
    <property type="match status" value="1"/>
</dbReference>
<protein>
    <submittedName>
        <fullName evidence="5">Jg16761 protein</fullName>
    </submittedName>
</protein>
<keyword evidence="6" id="KW-1185">Reference proteome</keyword>
<dbReference type="EMBL" id="CAKXAJ010024927">
    <property type="protein sequence ID" value="CAH2232950.1"/>
    <property type="molecule type" value="Genomic_DNA"/>
</dbReference>
<dbReference type="GO" id="GO:0016491">
    <property type="term" value="F:oxidoreductase activity"/>
    <property type="evidence" value="ECO:0007669"/>
    <property type="project" value="UniProtKB-KW"/>
</dbReference>
<name>A0A8S4R7S6_9NEOP</name>
<organism evidence="5 6">
    <name type="scientific">Pararge aegeria aegeria</name>
    <dbReference type="NCBI Taxonomy" id="348720"/>
    <lineage>
        <taxon>Eukaryota</taxon>
        <taxon>Metazoa</taxon>
        <taxon>Ecdysozoa</taxon>
        <taxon>Arthropoda</taxon>
        <taxon>Hexapoda</taxon>
        <taxon>Insecta</taxon>
        <taxon>Pterygota</taxon>
        <taxon>Neoptera</taxon>
        <taxon>Endopterygota</taxon>
        <taxon>Lepidoptera</taxon>
        <taxon>Glossata</taxon>
        <taxon>Ditrysia</taxon>
        <taxon>Papilionoidea</taxon>
        <taxon>Nymphalidae</taxon>
        <taxon>Satyrinae</taxon>
        <taxon>Satyrini</taxon>
        <taxon>Parargina</taxon>
        <taxon>Pararge</taxon>
    </lineage>
</organism>
<dbReference type="AlphaFoldDB" id="A0A8S4R7S6"/>
<keyword evidence="2" id="KW-0521">NADP</keyword>
<keyword evidence="3" id="KW-0560">Oxidoreductase</keyword>
<sequence>MPEKIAVVTGANKGLGFAIVKGLCKEFKGPVYLTSRDAERGNKACNELQKQGYNPKYHQLDVTNEKSISTFCSFFRSQNKKIDLLINNAGVLFLNDSKEPKASQAEQTLLVNFFALVNFTEAILPLVNENGSILNITSSSGHLSRIPSEELRKKFIDPNLNLEQLTVLMESYLESVKLNRDVADGWGDSPYVVSKVGVNAYTFMLNRQLSDQGILVNCFHPGYVMSDMTRGAGSVTPEKAAEGALECALQPAGGGLYVWHNGAIVEWDGPDPRGFIDGKSV</sequence>
<comment type="caution">
    <text evidence="5">The sequence shown here is derived from an EMBL/GenBank/DDBJ whole genome shotgun (WGS) entry which is preliminary data.</text>
</comment>
<dbReference type="InterPro" id="IPR036291">
    <property type="entry name" value="NAD(P)-bd_dom_sf"/>
</dbReference>
<evidence type="ECO:0000256" key="2">
    <source>
        <dbReference type="ARBA" id="ARBA00022857"/>
    </source>
</evidence>
<gene>
    <name evidence="5" type="primary">jg16761</name>
    <name evidence="5" type="ORF">PAEG_LOCUS11115</name>
</gene>
<dbReference type="OrthoDB" id="7289984at2759"/>
<dbReference type="PRINTS" id="PR00081">
    <property type="entry name" value="GDHRDH"/>
</dbReference>
<dbReference type="Pfam" id="PF00106">
    <property type="entry name" value="adh_short"/>
    <property type="match status" value="1"/>
</dbReference>
<proteinExistence type="inferred from homology"/>
<dbReference type="PANTHER" id="PTHR43963:SF6">
    <property type="entry name" value="CHAIN DEHYDROGENASE FAMILY PROTEIN, PUTATIVE (AFU_ORTHOLOGUE AFUA_3G15350)-RELATED"/>
    <property type="match status" value="1"/>
</dbReference>